<gene>
    <name evidence="2" type="ORF">ASPCADRAFT_137078</name>
</gene>
<dbReference type="PANTHER" id="PTHR36124">
    <property type="match status" value="1"/>
</dbReference>
<evidence type="ECO:0000313" key="3">
    <source>
        <dbReference type="Proteomes" id="UP000188318"/>
    </source>
</evidence>
<dbReference type="GO" id="GO:0016491">
    <property type="term" value="F:oxidoreductase activity"/>
    <property type="evidence" value="ECO:0007669"/>
    <property type="project" value="InterPro"/>
</dbReference>
<sequence length="428" mass="49660">MDNSTLITAGGLGHAPEKVLQAWGSQRIVTYFCLLLPAYLILVSLLRFRHARWLHQKYHYPTRESFSRMTDNDACEIQKILVQLEFPFFYLKSLQFALFRTYGIPTISGTLTNTTQFSKPETALKRYADTVALVQEFIGHAPTSSRACTSIARTRWIHSSYRASGKILEDDMLYTLGLFATQPVEFIEKYEWRNLSDLEKCAIGTFWKSLGDSLDISYDALPSGKTGFRDGLHWLEEIMAWNNDYEARCMVPHVKNREIADQTISVLLYMVPKPLQEFGLSFVTFMMDDRLRKAMLFEASPALHAKLFSFLLFARRFAMRYLALPRPYFLRYSSYSEELDENDRIFMVNWDAAPYYVKPTFRNRWGPVAWLTWALGRPLPGDEGSKYYPQGYYTPDVGPKYFEGKGRRGMGEIMKELETTRRGQCPFH</sequence>
<protein>
    <submittedName>
        <fullName evidence="2">Uncharacterized protein</fullName>
    </submittedName>
</protein>
<keyword evidence="1" id="KW-0472">Membrane</keyword>
<feature type="transmembrane region" description="Helical" evidence="1">
    <location>
        <begin position="28"/>
        <end position="48"/>
    </location>
</feature>
<dbReference type="AlphaFoldDB" id="A0A1R3S2R6"/>
<evidence type="ECO:0000313" key="2">
    <source>
        <dbReference type="EMBL" id="OOG01001.1"/>
    </source>
</evidence>
<organism evidence="2 3">
    <name type="scientific">Aspergillus carbonarius (strain ITEM 5010)</name>
    <dbReference type="NCBI Taxonomy" id="602072"/>
    <lineage>
        <taxon>Eukaryota</taxon>
        <taxon>Fungi</taxon>
        <taxon>Dikarya</taxon>
        <taxon>Ascomycota</taxon>
        <taxon>Pezizomycotina</taxon>
        <taxon>Eurotiomycetes</taxon>
        <taxon>Eurotiomycetidae</taxon>
        <taxon>Eurotiales</taxon>
        <taxon>Aspergillaceae</taxon>
        <taxon>Aspergillus</taxon>
        <taxon>Aspergillus subgen. Circumdati</taxon>
    </lineage>
</organism>
<keyword evidence="1" id="KW-1133">Transmembrane helix</keyword>
<dbReference type="STRING" id="602072.A0A1R3S2R6"/>
<reference evidence="3" key="1">
    <citation type="journal article" date="2017" name="Genome Biol.">
        <title>Comparative genomics reveals high biological diversity and specific adaptations in the industrially and medically important fungal genus Aspergillus.</title>
        <authorList>
            <person name="de Vries R.P."/>
            <person name="Riley R."/>
            <person name="Wiebenga A."/>
            <person name="Aguilar-Osorio G."/>
            <person name="Amillis S."/>
            <person name="Uchima C.A."/>
            <person name="Anderluh G."/>
            <person name="Asadollahi M."/>
            <person name="Askin M."/>
            <person name="Barry K."/>
            <person name="Battaglia E."/>
            <person name="Bayram O."/>
            <person name="Benocci T."/>
            <person name="Braus-Stromeyer S.A."/>
            <person name="Caldana C."/>
            <person name="Canovas D."/>
            <person name="Cerqueira G.C."/>
            <person name="Chen F."/>
            <person name="Chen W."/>
            <person name="Choi C."/>
            <person name="Clum A."/>
            <person name="Dos Santos R.A."/>
            <person name="Damasio A.R."/>
            <person name="Diallinas G."/>
            <person name="Emri T."/>
            <person name="Fekete E."/>
            <person name="Flipphi M."/>
            <person name="Freyberg S."/>
            <person name="Gallo A."/>
            <person name="Gournas C."/>
            <person name="Habgood R."/>
            <person name="Hainaut M."/>
            <person name="Harispe M.L."/>
            <person name="Henrissat B."/>
            <person name="Hilden K.S."/>
            <person name="Hope R."/>
            <person name="Hossain A."/>
            <person name="Karabika E."/>
            <person name="Karaffa L."/>
            <person name="Karanyi Z."/>
            <person name="Krasevec N."/>
            <person name="Kuo A."/>
            <person name="Kusch H."/>
            <person name="LaButti K."/>
            <person name="Lagendijk E.L."/>
            <person name="Lapidus A."/>
            <person name="Levasseur A."/>
            <person name="Lindquist E."/>
            <person name="Lipzen A."/>
            <person name="Logrieco A.F."/>
            <person name="MacCabe A."/>
            <person name="Maekelae M.R."/>
            <person name="Malavazi I."/>
            <person name="Melin P."/>
            <person name="Meyer V."/>
            <person name="Mielnichuk N."/>
            <person name="Miskei M."/>
            <person name="Molnar A.P."/>
            <person name="Mule G."/>
            <person name="Ngan C.Y."/>
            <person name="Orejas M."/>
            <person name="Orosz E."/>
            <person name="Ouedraogo J.P."/>
            <person name="Overkamp K.M."/>
            <person name="Park H.-S."/>
            <person name="Perrone G."/>
            <person name="Piumi F."/>
            <person name="Punt P.J."/>
            <person name="Ram A.F."/>
            <person name="Ramon A."/>
            <person name="Rauscher S."/>
            <person name="Record E."/>
            <person name="Riano-Pachon D.M."/>
            <person name="Robert V."/>
            <person name="Roehrig J."/>
            <person name="Ruller R."/>
            <person name="Salamov A."/>
            <person name="Salih N.S."/>
            <person name="Samson R.A."/>
            <person name="Sandor E."/>
            <person name="Sanguinetti M."/>
            <person name="Schuetze T."/>
            <person name="Sepcic K."/>
            <person name="Shelest E."/>
            <person name="Sherlock G."/>
            <person name="Sophianopoulou V."/>
            <person name="Squina F.M."/>
            <person name="Sun H."/>
            <person name="Susca A."/>
            <person name="Todd R.B."/>
            <person name="Tsang A."/>
            <person name="Unkles S.E."/>
            <person name="van de Wiele N."/>
            <person name="van Rossen-Uffink D."/>
            <person name="Oliveira J.V."/>
            <person name="Vesth T.C."/>
            <person name="Visser J."/>
            <person name="Yu J.-H."/>
            <person name="Zhou M."/>
            <person name="Andersen M.R."/>
            <person name="Archer D.B."/>
            <person name="Baker S.E."/>
            <person name="Benoit I."/>
            <person name="Brakhage A.A."/>
            <person name="Braus G.H."/>
            <person name="Fischer R."/>
            <person name="Frisvad J.C."/>
            <person name="Goldman G.H."/>
            <person name="Houbraken J."/>
            <person name="Oakley B."/>
            <person name="Pocsi I."/>
            <person name="Scazzocchio C."/>
            <person name="Seiboth B."/>
            <person name="vanKuyk P.A."/>
            <person name="Wortman J."/>
            <person name="Dyer P.S."/>
            <person name="Grigoriev I.V."/>
        </authorList>
    </citation>
    <scope>NUCLEOTIDE SEQUENCE [LARGE SCALE GENOMIC DNA]</scope>
    <source>
        <strain evidence="3">ITEM 5010</strain>
    </source>
</reference>
<dbReference type="EMBL" id="KV907493">
    <property type="protein sequence ID" value="OOG01001.1"/>
    <property type="molecule type" value="Genomic_DNA"/>
</dbReference>
<dbReference type="Proteomes" id="UP000188318">
    <property type="component" value="Unassembled WGS sequence"/>
</dbReference>
<accession>A0A1R3S2R6</accession>
<keyword evidence="1" id="KW-0812">Transmembrane</keyword>
<dbReference type="OMA" id="IARTRWI"/>
<dbReference type="PANTHER" id="PTHR36124:SF6">
    <property type="entry name" value="ER-BOUND OXYGENASE MPAB_MPAB'_RUBBER OXYGENASE CATALYTIC DOMAIN-CONTAINING PROTEIN"/>
    <property type="match status" value="1"/>
</dbReference>
<evidence type="ECO:0000256" key="1">
    <source>
        <dbReference type="SAM" id="Phobius"/>
    </source>
</evidence>
<dbReference type="OrthoDB" id="545169at2759"/>
<keyword evidence="3" id="KW-1185">Reference proteome</keyword>
<proteinExistence type="predicted"/>
<dbReference type="InterPro" id="IPR046366">
    <property type="entry name" value="MPAB"/>
</dbReference>
<dbReference type="VEuPathDB" id="FungiDB:ASPCADRAFT_137078"/>
<name>A0A1R3S2R6_ASPC5</name>